<accession>A0A7S4CW13</accession>
<keyword evidence="1" id="KW-0472">Membrane</keyword>
<organism evidence="2">
    <name type="scientific">Eutreptiella gymnastica</name>
    <dbReference type="NCBI Taxonomy" id="73025"/>
    <lineage>
        <taxon>Eukaryota</taxon>
        <taxon>Discoba</taxon>
        <taxon>Euglenozoa</taxon>
        <taxon>Euglenida</taxon>
        <taxon>Spirocuta</taxon>
        <taxon>Euglenophyceae</taxon>
        <taxon>Eutreptiales</taxon>
        <taxon>Eutreptiaceae</taxon>
        <taxon>Eutreptiella</taxon>
    </lineage>
</organism>
<keyword evidence="1" id="KW-0812">Transmembrane</keyword>
<protein>
    <submittedName>
        <fullName evidence="2">Uncharacterized protein</fullName>
    </submittedName>
</protein>
<feature type="transmembrane region" description="Helical" evidence="1">
    <location>
        <begin position="79"/>
        <end position="97"/>
    </location>
</feature>
<evidence type="ECO:0000313" key="2">
    <source>
        <dbReference type="EMBL" id="CAE0808277.1"/>
    </source>
</evidence>
<proteinExistence type="predicted"/>
<sequence>MRHVGAVVWRLCRRVSGLHLLPKEETLTGQAFQKTHRALCLLPSLRRMGIIYDSGAATGDQYVRLCPGLCGVKPEKLKALRCVVMVVVVVMMMMGLIRPRSVHTTWTDGLEPPTPPTVRDIVCDSVLLCVRGLMS</sequence>
<name>A0A7S4CW13_9EUGL</name>
<dbReference type="EMBL" id="HBJA01054704">
    <property type="protein sequence ID" value="CAE0808277.1"/>
    <property type="molecule type" value="Transcribed_RNA"/>
</dbReference>
<keyword evidence="1" id="KW-1133">Transmembrane helix</keyword>
<evidence type="ECO:0000256" key="1">
    <source>
        <dbReference type="SAM" id="Phobius"/>
    </source>
</evidence>
<gene>
    <name evidence="2" type="ORF">EGYM00163_LOCUS19407</name>
</gene>
<dbReference type="AlphaFoldDB" id="A0A7S4CW13"/>
<reference evidence="2" key="1">
    <citation type="submission" date="2021-01" db="EMBL/GenBank/DDBJ databases">
        <authorList>
            <person name="Corre E."/>
            <person name="Pelletier E."/>
            <person name="Niang G."/>
            <person name="Scheremetjew M."/>
            <person name="Finn R."/>
            <person name="Kale V."/>
            <person name="Holt S."/>
            <person name="Cochrane G."/>
            <person name="Meng A."/>
            <person name="Brown T."/>
            <person name="Cohen L."/>
        </authorList>
    </citation>
    <scope>NUCLEOTIDE SEQUENCE</scope>
    <source>
        <strain evidence="2">CCMP1594</strain>
    </source>
</reference>